<dbReference type="Pfam" id="PF22007">
    <property type="entry name" value="DUF6930"/>
    <property type="match status" value="1"/>
</dbReference>
<dbReference type="RefSeq" id="WP_118418511.1">
    <property type="nucleotide sequence ID" value="NZ_JAQDLI010000003.1"/>
</dbReference>
<evidence type="ECO:0000313" key="2">
    <source>
        <dbReference type="EMBL" id="RGS84900.1"/>
    </source>
</evidence>
<dbReference type="InterPro" id="IPR054216">
    <property type="entry name" value="DUF6930"/>
</dbReference>
<dbReference type="Proteomes" id="UP000266492">
    <property type="component" value="Unassembled WGS sequence"/>
</dbReference>
<accession>A0A395VY72</accession>
<dbReference type="EMBL" id="QRVZ01000005">
    <property type="protein sequence ID" value="RGS84900.1"/>
    <property type="molecule type" value="Genomic_DNA"/>
</dbReference>
<feature type="domain" description="DUF6930" evidence="1">
    <location>
        <begin position="4"/>
        <end position="57"/>
    </location>
</feature>
<sequence length="64" mass="7507">MFMELAEIFRRNAGKPQRIQVEDAKTEALLEDFCRQCDIVLAREQNLPLLNEAWASLLDSFMNY</sequence>
<comment type="caution">
    <text evidence="2">The sequence shown here is derived from an EMBL/GenBank/DDBJ whole genome shotgun (WGS) entry which is preliminary data.</text>
</comment>
<evidence type="ECO:0000313" key="3">
    <source>
        <dbReference type="Proteomes" id="UP000266492"/>
    </source>
</evidence>
<protein>
    <recommendedName>
        <fullName evidence="1">DUF6930 domain-containing protein</fullName>
    </recommendedName>
</protein>
<proteinExistence type="predicted"/>
<dbReference type="AlphaFoldDB" id="A0A395VY72"/>
<reference evidence="2 3" key="1">
    <citation type="submission" date="2018-08" db="EMBL/GenBank/DDBJ databases">
        <title>A genome reference for cultivated species of the human gut microbiota.</title>
        <authorList>
            <person name="Zou Y."/>
            <person name="Xue W."/>
            <person name="Luo G."/>
        </authorList>
    </citation>
    <scope>NUCLEOTIDE SEQUENCE [LARGE SCALE GENOMIC DNA]</scope>
    <source>
        <strain evidence="2 3">AF20-9LB</strain>
    </source>
</reference>
<gene>
    <name evidence="2" type="ORF">DWX70_07675</name>
</gene>
<name>A0A395VY72_BACOV</name>
<organism evidence="2 3">
    <name type="scientific">Bacteroides ovatus</name>
    <dbReference type="NCBI Taxonomy" id="28116"/>
    <lineage>
        <taxon>Bacteria</taxon>
        <taxon>Pseudomonadati</taxon>
        <taxon>Bacteroidota</taxon>
        <taxon>Bacteroidia</taxon>
        <taxon>Bacteroidales</taxon>
        <taxon>Bacteroidaceae</taxon>
        <taxon>Bacteroides</taxon>
    </lineage>
</organism>
<evidence type="ECO:0000259" key="1">
    <source>
        <dbReference type="Pfam" id="PF22007"/>
    </source>
</evidence>